<evidence type="ECO:0000313" key="10">
    <source>
        <dbReference type="EMBL" id="AJI78377.1"/>
    </source>
</evidence>
<feature type="transmembrane region" description="Helical" evidence="8">
    <location>
        <begin position="295"/>
        <end position="321"/>
    </location>
</feature>
<protein>
    <submittedName>
        <fullName evidence="10">Amino acid permease</fullName>
    </submittedName>
</protein>
<dbReference type="HOGENOM" id="CLU_052043_1_1_11"/>
<feature type="transmembrane region" description="Helical" evidence="8">
    <location>
        <begin position="108"/>
        <end position="128"/>
    </location>
</feature>
<feature type="transmembrane region" description="Helical" evidence="8">
    <location>
        <begin position="414"/>
        <end position="435"/>
    </location>
</feature>
<proteinExistence type="predicted"/>
<dbReference type="GO" id="GO:0005886">
    <property type="term" value="C:plasma membrane"/>
    <property type="evidence" value="ECO:0007669"/>
    <property type="project" value="UniProtKB-SubCell"/>
</dbReference>
<dbReference type="STRING" id="161899.CSING_04155"/>
<sequence>MRVQSTYFVKGCKVSTRTETSSSPESTKRPTSNTEWAISLFGTAVGAGILFLPINAGSFGFWPLLVATILIGPMTYFSHRGLARMICASPRQGEDITAVVTDYFGKTAGLIISVVYFCAIFPIVLIYGVSITNTVNSFIVNQLGGPTIPRPLLSFLLVGVMTVVFAFGQRIVLAVTQFLVYPLIFCLGALSIYLIPRWDIASFMEVGNNDWRIVGSVALIIPVLVFSFNHSPAISQFSLAMVAAHGREKSSENASRALALTAILLTVFTMFFVWSCTLTLGADGLAEAREQNLPVLSYLANVTGVPVLAFLSPIVAMVAIVSSYFGHVLGATEGGNFLLRTVAPSATKKLSEKQLNSVMHGIIFVSAWVVAIIDPSILGLIEAIGGPFIASILYLLPMYAIHRIDALKQFRTRASNYFVVVTGLIAVGATIWGLFA</sequence>
<feature type="transmembrane region" description="Helical" evidence="8">
    <location>
        <begin position="257"/>
        <end position="275"/>
    </location>
</feature>
<feature type="transmembrane region" description="Helical" evidence="8">
    <location>
        <begin position="148"/>
        <end position="167"/>
    </location>
</feature>
<dbReference type="PANTHER" id="PTHR35334:SF2">
    <property type="entry name" value="SERINE TRANSPORTER SDAC"/>
    <property type="match status" value="1"/>
</dbReference>
<evidence type="ECO:0000259" key="9">
    <source>
        <dbReference type="Pfam" id="PF01490"/>
    </source>
</evidence>
<name>A0A0B6EPC2_9CORY</name>
<gene>
    <name evidence="10" type="primary">sdaC</name>
    <name evidence="10" type="ORF">CSING_04155</name>
</gene>
<feature type="transmembrane region" description="Helical" evidence="8">
    <location>
        <begin position="358"/>
        <end position="378"/>
    </location>
</feature>
<dbReference type="GO" id="GO:0003333">
    <property type="term" value="P:amino acid transmembrane transport"/>
    <property type="evidence" value="ECO:0007669"/>
    <property type="project" value="InterPro"/>
</dbReference>
<keyword evidence="5 8" id="KW-0812">Transmembrane</keyword>
<evidence type="ECO:0000256" key="1">
    <source>
        <dbReference type="ARBA" id="ARBA00004429"/>
    </source>
</evidence>
<dbReference type="PANTHER" id="PTHR35334">
    <property type="entry name" value="SERINE TRANSPORTER"/>
    <property type="match status" value="1"/>
</dbReference>
<dbReference type="KEGG" id="csx:CSING_04155"/>
<keyword evidence="2" id="KW-0813">Transport</keyword>
<feature type="transmembrane region" description="Helical" evidence="8">
    <location>
        <begin position="60"/>
        <end position="77"/>
    </location>
</feature>
<feature type="transmembrane region" description="Helical" evidence="8">
    <location>
        <begin position="211"/>
        <end position="228"/>
    </location>
</feature>
<keyword evidence="4" id="KW-0997">Cell inner membrane</keyword>
<dbReference type="Proteomes" id="UP000031890">
    <property type="component" value="Chromosome"/>
</dbReference>
<feature type="domain" description="Amino acid transporter transmembrane" evidence="9">
    <location>
        <begin position="30"/>
        <end position="435"/>
    </location>
</feature>
<evidence type="ECO:0000256" key="7">
    <source>
        <dbReference type="ARBA" id="ARBA00023136"/>
    </source>
</evidence>
<organism evidence="10 11">
    <name type="scientific">Corynebacterium singulare</name>
    <dbReference type="NCBI Taxonomy" id="161899"/>
    <lineage>
        <taxon>Bacteria</taxon>
        <taxon>Bacillati</taxon>
        <taxon>Actinomycetota</taxon>
        <taxon>Actinomycetes</taxon>
        <taxon>Mycobacteriales</taxon>
        <taxon>Corynebacteriaceae</taxon>
        <taxon>Corynebacterium</taxon>
    </lineage>
</organism>
<keyword evidence="7 8" id="KW-0472">Membrane</keyword>
<reference evidence="10 11" key="1">
    <citation type="journal article" date="2015" name="Genome Announc.">
        <title>Complete Genome Sequence and Annotation of Corynebacterium singulare DSM 44357, Isolated from a Human Semen Specimen.</title>
        <authorList>
            <person name="Merten M."/>
            <person name="Brinkrolf K."/>
            <person name="Albersmeier A."/>
            <person name="Kutter Y."/>
            <person name="Ruckert C."/>
            <person name="Tauch A."/>
        </authorList>
    </citation>
    <scope>NUCLEOTIDE SEQUENCE [LARGE SCALE GENOMIC DNA]</scope>
    <source>
        <strain evidence="10">IBS B52218</strain>
    </source>
</reference>
<dbReference type="Pfam" id="PF01490">
    <property type="entry name" value="Aa_trans"/>
    <property type="match status" value="1"/>
</dbReference>
<evidence type="ECO:0000256" key="2">
    <source>
        <dbReference type="ARBA" id="ARBA00022448"/>
    </source>
</evidence>
<comment type="subcellular location">
    <subcellularLocation>
        <location evidence="1">Cell inner membrane</location>
        <topology evidence="1">Multi-pass membrane protein</topology>
    </subcellularLocation>
</comment>
<evidence type="ECO:0000313" key="11">
    <source>
        <dbReference type="Proteomes" id="UP000031890"/>
    </source>
</evidence>
<keyword evidence="6 8" id="KW-1133">Transmembrane helix</keyword>
<dbReference type="AlphaFoldDB" id="A0A0B6EPC2"/>
<evidence type="ECO:0000256" key="8">
    <source>
        <dbReference type="SAM" id="Phobius"/>
    </source>
</evidence>
<dbReference type="Gene3D" id="1.20.1740.10">
    <property type="entry name" value="Amino acid/polyamine transporter I"/>
    <property type="match status" value="1"/>
</dbReference>
<dbReference type="InterPro" id="IPR013057">
    <property type="entry name" value="AA_transpt_TM"/>
</dbReference>
<keyword evidence="3" id="KW-1003">Cell membrane</keyword>
<dbReference type="InterPro" id="IPR018227">
    <property type="entry name" value="Amino_acid_transport_2"/>
</dbReference>
<feature type="transmembrane region" description="Helical" evidence="8">
    <location>
        <begin position="384"/>
        <end position="402"/>
    </location>
</feature>
<evidence type="ECO:0000256" key="5">
    <source>
        <dbReference type="ARBA" id="ARBA00022692"/>
    </source>
</evidence>
<evidence type="ECO:0000256" key="4">
    <source>
        <dbReference type="ARBA" id="ARBA00022519"/>
    </source>
</evidence>
<evidence type="ECO:0000256" key="6">
    <source>
        <dbReference type="ARBA" id="ARBA00022989"/>
    </source>
</evidence>
<evidence type="ECO:0000256" key="3">
    <source>
        <dbReference type="ARBA" id="ARBA00022475"/>
    </source>
</evidence>
<dbReference type="EMBL" id="CP010827">
    <property type="protein sequence ID" value="AJI78377.1"/>
    <property type="molecule type" value="Genomic_DNA"/>
</dbReference>
<accession>A0A0B6EPC2</accession>
<feature type="transmembrane region" description="Helical" evidence="8">
    <location>
        <begin position="179"/>
        <end position="196"/>
    </location>
</feature>
<feature type="transmembrane region" description="Helical" evidence="8">
    <location>
        <begin position="36"/>
        <end position="54"/>
    </location>
</feature>